<evidence type="ECO:0000313" key="3">
    <source>
        <dbReference type="Proteomes" id="UP000030645"/>
    </source>
</evidence>
<evidence type="ECO:0000313" key="2">
    <source>
        <dbReference type="EMBL" id="EXC26768.1"/>
    </source>
</evidence>
<proteinExistence type="predicted"/>
<dbReference type="AlphaFoldDB" id="W9S5K0"/>
<evidence type="ECO:0000256" key="1">
    <source>
        <dbReference type="SAM" id="Phobius"/>
    </source>
</evidence>
<dbReference type="EMBL" id="KE346119">
    <property type="protein sequence ID" value="EXC26768.1"/>
    <property type="molecule type" value="Genomic_DNA"/>
</dbReference>
<dbReference type="Proteomes" id="UP000030645">
    <property type="component" value="Unassembled WGS sequence"/>
</dbReference>
<protein>
    <submittedName>
        <fullName evidence="2">Uncharacterized protein</fullName>
    </submittedName>
</protein>
<keyword evidence="1" id="KW-0472">Membrane</keyword>
<organism evidence="2 3">
    <name type="scientific">Morus notabilis</name>
    <dbReference type="NCBI Taxonomy" id="981085"/>
    <lineage>
        <taxon>Eukaryota</taxon>
        <taxon>Viridiplantae</taxon>
        <taxon>Streptophyta</taxon>
        <taxon>Embryophyta</taxon>
        <taxon>Tracheophyta</taxon>
        <taxon>Spermatophyta</taxon>
        <taxon>Magnoliopsida</taxon>
        <taxon>eudicotyledons</taxon>
        <taxon>Gunneridae</taxon>
        <taxon>Pentapetalae</taxon>
        <taxon>rosids</taxon>
        <taxon>fabids</taxon>
        <taxon>Rosales</taxon>
        <taxon>Moraceae</taxon>
        <taxon>Moreae</taxon>
        <taxon>Morus</taxon>
    </lineage>
</organism>
<reference evidence="3" key="1">
    <citation type="submission" date="2013-01" db="EMBL/GenBank/DDBJ databases">
        <title>Draft Genome Sequence of a Mulberry Tree, Morus notabilis C.K. Schneid.</title>
        <authorList>
            <person name="He N."/>
            <person name="Zhao S."/>
        </authorList>
    </citation>
    <scope>NUCLEOTIDE SEQUENCE</scope>
</reference>
<keyword evidence="1" id="KW-1133">Transmembrane helix</keyword>
<keyword evidence="1" id="KW-0812">Transmembrane</keyword>
<keyword evidence="3" id="KW-1185">Reference proteome</keyword>
<gene>
    <name evidence="2" type="ORF">L484_023384</name>
</gene>
<accession>W9S5K0</accession>
<name>W9S5K0_9ROSA</name>
<feature type="transmembrane region" description="Helical" evidence="1">
    <location>
        <begin position="40"/>
        <end position="63"/>
    </location>
</feature>
<sequence>MDGSPLQRDPNINLHDIVRDIVRHRCVKKRSRTSLRSPEIFSIAILPPIVPISIAITILNYCYG</sequence>